<evidence type="ECO:0000313" key="1">
    <source>
        <dbReference type="EMBL" id="KAI0058281.1"/>
    </source>
</evidence>
<reference evidence="1" key="1">
    <citation type="submission" date="2021-03" db="EMBL/GenBank/DDBJ databases">
        <authorList>
            <consortium name="DOE Joint Genome Institute"/>
            <person name="Ahrendt S."/>
            <person name="Looney B.P."/>
            <person name="Miyauchi S."/>
            <person name="Morin E."/>
            <person name="Drula E."/>
            <person name="Courty P.E."/>
            <person name="Chicoki N."/>
            <person name="Fauchery L."/>
            <person name="Kohler A."/>
            <person name="Kuo A."/>
            <person name="Labutti K."/>
            <person name="Pangilinan J."/>
            <person name="Lipzen A."/>
            <person name="Riley R."/>
            <person name="Andreopoulos W."/>
            <person name="He G."/>
            <person name="Johnson J."/>
            <person name="Barry K.W."/>
            <person name="Grigoriev I.V."/>
            <person name="Nagy L."/>
            <person name="Hibbett D."/>
            <person name="Henrissat B."/>
            <person name="Matheny P.B."/>
            <person name="Labbe J."/>
            <person name="Martin F."/>
        </authorList>
    </citation>
    <scope>NUCLEOTIDE SEQUENCE</scope>
    <source>
        <strain evidence="1">HHB10654</strain>
    </source>
</reference>
<gene>
    <name evidence="1" type="ORF">BV25DRAFT_1790333</name>
</gene>
<dbReference type="EMBL" id="MU277237">
    <property type="protein sequence ID" value="KAI0058281.1"/>
    <property type="molecule type" value="Genomic_DNA"/>
</dbReference>
<evidence type="ECO:0000313" key="2">
    <source>
        <dbReference type="Proteomes" id="UP000814140"/>
    </source>
</evidence>
<reference evidence="1" key="2">
    <citation type="journal article" date="2022" name="New Phytol.">
        <title>Evolutionary transition to the ectomycorrhizal habit in the genomes of a hyperdiverse lineage of mushroom-forming fungi.</title>
        <authorList>
            <person name="Looney B."/>
            <person name="Miyauchi S."/>
            <person name="Morin E."/>
            <person name="Drula E."/>
            <person name="Courty P.E."/>
            <person name="Kohler A."/>
            <person name="Kuo A."/>
            <person name="LaButti K."/>
            <person name="Pangilinan J."/>
            <person name="Lipzen A."/>
            <person name="Riley R."/>
            <person name="Andreopoulos W."/>
            <person name="He G."/>
            <person name="Johnson J."/>
            <person name="Nolan M."/>
            <person name="Tritt A."/>
            <person name="Barry K.W."/>
            <person name="Grigoriev I.V."/>
            <person name="Nagy L.G."/>
            <person name="Hibbett D."/>
            <person name="Henrissat B."/>
            <person name="Matheny P.B."/>
            <person name="Labbe J."/>
            <person name="Martin F.M."/>
        </authorList>
    </citation>
    <scope>NUCLEOTIDE SEQUENCE</scope>
    <source>
        <strain evidence="1">HHB10654</strain>
    </source>
</reference>
<feature type="non-terminal residue" evidence="1">
    <location>
        <position position="60"/>
    </location>
</feature>
<accession>A0ACB8SRC0</accession>
<dbReference type="Proteomes" id="UP000814140">
    <property type="component" value="Unassembled WGS sequence"/>
</dbReference>
<feature type="non-terminal residue" evidence="1">
    <location>
        <position position="1"/>
    </location>
</feature>
<proteinExistence type="predicted"/>
<name>A0ACB8SRC0_9AGAM</name>
<organism evidence="1 2">
    <name type="scientific">Artomyces pyxidatus</name>
    <dbReference type="NCBI Taxonomy" id="48021"/>
    <lineage>
        <taxon>Eukaryota</taxon>
        <taxon>Fungi</taxon>
        <taxon>Dikarya</taxon>
        <taxon>Basidiomycota</taxon>
        <taxon>Agaricomycotina</taxon>
        <taxon>Agaricomycetes</taxon>
        <taxon>Russulales</taxon>
        <taxon>Auriscalpiaceae</taxon>
        <taxon>Artomyces</taxon>
    </lineage>
</organism>
<keyword evidence="2" id="KW-1185">Reference proteome</keyword>
<sequence>NVDGTRNALGTLKDYVTISINTNGHTSNVRFYVTDIGREEMILGLPWLKEHNPNIDWKRG</sequence>
<protein>
    <submittedName>
        <fullName evidence="1">Uncharacterized protein</fullName>
    </submittedName>
</protein>
<comment type="caution">
    <text evidence="1">The sequence shown here is derived from an EMBL/GenBank/DDBJ whole genome shotgun (WGS) entry which is preliminary data.</text>
</comment>